<evidence type="ECO:0000313" key="1">
    <source>
        <dbReference type="EMBL" id="KAH7654159.1"/>
    </source>
</evidence>
<dbReference type="EMBL" id="CM037029">
    <property type="protein sequence ID" value="KAH7654159.1"/>
    <property type="molecule type" value="Genomic_DNA"/>
</dbReference>
<sequence length="500" mass="55781">MSCNICPPFCASAILGQVLSLYAISTQPTNQSIYNHTLSPQSLHYYCYSNISLFMSVTNDLDKFAMDLIDAIAKQQLSLSIPQLIHNVHDSIQPYNPSLAAALQLRLLALLGHDHHQTKVHEHEPSQLLINFEEKEIHIFTLLLQSANSISANDFDSAYHSLLVVSQLASPFSSSPAQRIAAYFSEAILAHVIRLRVLGVIPTPVHFFQHQHLGMAFQVFNGITPFIKFSHFTANQAIQEALEQEDRVHIIDFDIMQGLQWPGLFHILASRPQGPPTVRLTGFGLSPESLEATGKRLASFADSLGLSFQFHGITEKVGNLNLEQVISVTEKEAVAVHWLHHSLYDVSASDHNTLLLLQRLKPKVVTIVEQNLNKGTRPFMARFTEAIHYYSAMFDSLAATHNEDNESRSIVEHEILHCEIRNLIGGPVAGEVKFDDQWRVKLSESGFRRLSLAGNAAAQASLLMSMFDCDGYSLVEENGTLKLGWKNFCLLTASAWQFIS</sequence>
<accession>A0ACB7U1G8</accession>
<keyword evidence="2" id="KW-1185">Reference proteome</keyword>
<protein>
    <submittedName>
        <fullName evidence="1">Transcription factor GRAS domain-containing protein</fullName>
    </submittedName>
</protein>
<gene>
    <name evidence="1" type="ORF">IHE45_19G125500</name>
</gene>
<name>A0ACB7U1G8_DIOAL</name>
<reference evidence="2" key="1">
    <citation type="journal article" date="2022" name="Nat. Commun.">
        <title>Chromosome evolution and the genetic basis of agronomically important traits in greater yam.</title>
        <authorList>
            <person name="Bredeson J.V."/>
            <person name="Lyons J.B."/>
            <person name="Oniyinde I.O."/>
            <person name="Okereke N.R."/>
            <person name="Kolade O."/>
            <person name="Nnabue I."/>
            <person name="Nwadili C.O."/>
            <person name="Hribova E."/>
            <person name="Parker M."/>
            <person name="Nwogha J."/>
            <person name="Shu S."/>
            <person name="Carlson J."/>
            <person name="Kariba R."/>
            <person name="Muthemba S."/>
            <person name="Knop K."/>
            <person name="Barton G.J."/>
            <person name="Sherwood A.V."/>
            <person name="Lopez-Montes A."/>
            <person name="Asiedu R."/>
            <person name="Jamnadass R."/>
            <person name="Muchugi A."/>
            <person name="Goodstein D."/>
            <person name="Egesi C.N."/>
            <person name="Featherston J."/>
            <person name="Asfaw A."/>
            <person name="Simpson G.G."/>
            <person name="Dolezel J."/>
            <person name="Hendre P.S."/>
            <person name="Van Deynze A."/>
            <person name="Kumar P.L."/>
            <person name="Obidiegwu J.E."/>
            <person name="Bhattacharjee R."/>
            <person name="Rokhsar D.S."/>
        </authorList>
    </citation>
    <scope>NUCLEOTIDE SEQUENCE [LARGE SCALE GENOMIC DNA]</scope>
    <source>
        <strain evidence="2">cv. TDa95/00328</strain>
    </source>
</reference>
<organism evidence="1 2">
    <name type="scientific">Dioscorea alata</name>
    <name type="common">Purple yam</name>
    <dbReference type="NCBI Taxonomy" id="55571"/>
    <lineage>
        <taxon>Eukaryota</taxon>
        <taxon>Viridiplantae</taxon>
        <taxon>Streptophyta</taxon>
        <taxon>Embryophyta</taxon>
        <taxon>Tracheophyta</taxon>
        <taxon>Spermatophyta</taxon>
        <taxon>Magnoliopsida</taxon>
        <taxon>Liliopsida</taxon>
        <taxon>Dioscoreales</taxon>
        <taxon>Dioscoreaceae</taxon>
        <taxon>Dioscorea</taxon>
    </lineage>
</organism>
<dbReference type="Proteomes" id="UP000827976">
    <property type="component" value="Chromosome 19"/>
</dbReference>
<evidence type="ECO:0000313" key="2">
    <source>
        <dbReference type="Proteomes" id="UP000827976"/>
    </source>
</evidence>
<proteinExistence type="predicted"/>
<comment type="caution">
    <text evidence="1">The sequence shown here is derived from an EMBL/GenBank/DDBJ whole genome shotgun (WGS) entry which is preliminary data.</text>
</comment>